<organism evidence="1 2">
    <name type="scientific">Thermodesulfatator autotrophicus</name>
    <dbReference type="NCBI Taxonomy" id="1795632"/>
    <lineage>
        <taxon>Bacteria</taxon>
        <taxon>Pseudomonadati</taxon>
        <taxon>Thermodesulfobacteriota</taxon>
        <taxon>Thermodesulfobacteria</taxon>
        <taxon>Thermodesulfobacteriales</taxon>
        <taxon>Thermodesulfatatoraceae</taxon>
        <taxon>Thermodesulfatator</taxon>
    </lineage>
</organism>
<dbReference type="EMBL" id="LSFI01000006">
    <property type="protein sequence ID" value="OAG28371.1"/>
    <property type="molecule type" value="Genomic_DNA"/>
</dbReference>
<reference evidence="1 2" key="1">
    <citation type="submission" date="2016-02" db="EMBL/GenBank/DDBJ databases">
        <title>Draft genome sequence of Thermodesulfatator sp. S606.</title>
        <authorList>
            <person name="Lai Q."/>
            <person name="Cao J."/>
            <person name="Dupont S."/>
            <person name="Shao Z."/>
            <person name="Jebbar M."/>
            <person name="Alain K."/>
        </authorList>
    </citation>
    <scope>NUCLEOTIDE SEQUENCE [LARGE SCALE GENOMIC DNA]</scope>
    <source>
        <strain evidence="1 2">S606</strain>
    </source>
</reference>
<keyword evidence="2" id="KW-1185">Reference proteome</keyword>
<accession>A0A177EA24</accession>
<protein>
    <submittedName>
        <fullName evidence="1">Uncharacterized protein</fullName>
    </submittedName>
</protein>
<evidence type="ECO:0000313" key="2">
    <source>
        <dbReference type="Proteomes" id="UP000076964"/>
    </source>
</evidence>
<dbReference type="STRING" id="1795632.TH606_01990"/>
<comment type="caution">
    <text evidence="1">The sequence shown here is derived from an EMBL/GenBank/DDBJ whole genome shotgun (WGS) entry which is preliminary data.</text>
</comment>
<name>A0A177EA24_9BACT</name>
<evidence type="ECO:0000313" key="1">
    <source>
        <dbReference type="EMBL" id="OAG28371.1"/>
    </source>
</evidence>
<dbReference type="Proteomes" id="UP000076964">
    <property type="component" value="Unassembled WGS sequence"/>
</dbReference>
<dbReference type="AlphaFoldDB" id="A0A177EA24"/>
<sequence>MLRFFLILALAISLFSGWKTLIQVSEAQIKETQPVVEQEKILVLMKYHGALVARNINGKWYFLDSRGRWLPLETRQACSFLARNFHHPNGSCL</sequence>
<dbReference type="RefSeq" id="WP_068541021.1">
    <property type="nucleotide sequence ID" value="NZ_LSFI01000006.1"/>
</dbReference>
<gene>
    <name evidence="1" type="ORF">TH606_01990</name>
</gene>
<proteinExistence type="predicted"/>